<evidence type="ECO:0000256" key="3">
    <source>
        <dbReference type="ARBA" id="ARBA00012985"/>
    </source>
</evidence>
<evidence type="ECO:0000256" key="7">
    <source>
        <dbReference type="ARBA" id="ARBA00042755"/>
    </source>
</evidence>
<dbReference type="Gene3D" id="3.40.50.12780">
    <property type="entry name" value="N-terminal domain of ligase-like"/>
    <property type="match status" value="1"/>
</dbReference>
<proteinExistence type="inferred from homology"/>
<dbReference type="AlphaFoldDB" id="A0AAJ7CGT0"/>
<reference evidence="14" key="1">
    <citation type="submission" date="2025-08" db="UniProtKB">
        <authorList>
            <consortium name="RefSeq"/>
        </authorList>
    </citation>
    <scope>IDENTIFICATION</scope>
</reference>
<evidence type="ECO:0000259" key="11">
    <source>
        <dbReference type="Pfam" id="PF13193"/>
    </source>
</evidence>
<feature type="domain" description="AMP-dependent synthetase/ligase" evidence="10">
    <location>
        <begin position="112"/>
        <end position="496"/>
    </location>
</feature>
<dbReference type="Pfam" id="PF16177">
    <property type="entry name" value="ACAS_N"/>
    <property type="match status" value="1"/>
</dbReference>
<protein>
    <recommendedName>
        <fullName evidence="6">Acyl-CoA synthetase short-chain family member 3, mitochondrial</fullName>
        <ecNumber evidence="4">6.2.1.1</ecNumber>
        <ecNumber evidence="3">6.2.1.17</ecNumber>
    </recommendedName>
    <alternativeName>
        <fullName evidence="7">Acetate--CoA ligase 3</fullName>
    </alternativeName>
    <alternativeName>
        <fullName evidence="5">Propionate--CoA ligase</fullName>
    </alternativeName>
</protein>
<sequence length="685" mass="76617">MLDQVKNDFLDGKEDDSIKTEFETSIVRSRIEKHNGGNDFILNKNRYRSLPYEEAFRRSIENPEEFWAEVAQCVEWSKPWEKVLDNSNEPFTKWYVGGEINACHNAVDRHVNAGYGEKTALIHDSPLTLSIRRISYNELLEKTSLLGGGLAKLGVRKGDRVLIYMPLIPETIMAILATARLGAIHSVVFGGFAARELASRINHAEPKVIIAASCGLEPSRVVKYTTIVNEAMGLISVKKPRCIVYQRRNVWESPLLDYQMDWDEVLNSSEPHPCVPVEANQPLYILYTSGTTDEPKGIQRPIGGHIATLCWTMKTIYGMDKNSIWWVASDLGWVVGHSYICYGPLLYGITSVMYEGKPDRTPDAGQYFRIIDQHRVNALFTVPTAFRVIRRADPEAVLGKKYSTKSLKTIFVAGEHCDYEAKAWAEKVFNVPILNHWWQTETGHAITANCLGLGHSINPPKYSTGMPFPGYLVEVLREDGSKASVHELGRIAVKLPLPPGTMSTLFLAPERFKSIYFSKYPGYYDTMDAGYIDEFGYVYVTARDDDVINVAGHRLSTSALEDVVLGHPDVVDAAVVGVPEHTKGEIPLCLYVLKDDATKNEQEITHEIVARVRELIGPIASFKIAGAVKALPRTRSGKTCRKSIANLARSKAVKIPSTIEDPRVYLEIKQVLQKLGYAKMAPDPQ</sequence>
<keyword evidence="13" id="KW-1185">Reference proteome</keyword>
<evidence type="ECO:0000313" key="13">
    <source>
        <dbReference type="Proteomes" id="UP000694920"/>
    </source>
</evidence>
<dbReference type="EC" id="6.2.1.17" evidence="3"/>
<evidence type="ECO:0000259" key="12">
    <source>
        <dbReference type="Pfam" id="PF16177"/>
    </source>
</evidence>
<dbReference type="Proteomes" id="UP000694920">
    <property type="component" value="Unplaced"/>
</dbReference>
<evidence type="ECO:0000256" key="9">
    <source>
        <dbReference type="ARBA" id="ARBA00049004"/>
    </source>
</evidence>
<gene>
    <name evidence="14" type="primary">LOC107274637</name>
</gene>
<evidence type="ECO:0000256" key="2">
    <source>
        <dbReference type="ARBA" id="ARBA00006432"/>
    </source>
</evidence>
<comment type="similarity">
    <text evidence="2">Belongs to the ATP-dependent AMP-binding enzyme family.</text>
</comment>
<feature type="domain" description="AMP-binding enzyme C-terminal" evidence="11">
    <location>
        <begin position="560"/>
        <end position="638"/>
    </location>
</feature>
<dbReference type="SUPFAM" id="SSF56801">
    <property type="entry name" value="Acetyl-CoA synthetase-like"/>
    <property type="match status" value="1"/>
</dbReference>
<evidence type="ECO:0000259" key="10">
    <source>
        <dbReference type="Pfam" id="PF00501"/>
    </source>
</evidence>
<dbReference type="KEGG" id="ccin:107274637"/>
<comment type="catalytic activity">
    <reaction evidence="8">
        <text>butanoate + ATP + CoA = butanoyl-CoA + AMP + diphosphate</text>
        <dbReference type="Rhea" id="RHEA:46172"/>
        <dbReference type="ChEBI" id="CHEBI:17968"/>
        <dbReference type="ChEBI" id="CHEBI:30616"/>
        <dbReference type="ChEBI" id="CHEBI:33019"/>
        <dbReference type="ChEBI" id="CHEBI:57287"/>
        <dbReference type="ChEBI" id="CHEBI:57371"/>
        <dbReference type="ChEBI" id="CHEBI:456215"/>
    </reaction>
    <physiologicalReaction direction="left-to-right" evidence="8">
        <dbReference type="Rhea" id="RHEA:46173"/>
    </physiologicalReaction>
</comment>
<dbReference type="InterPro" id="IPR032387">
    <property type="entry name" value="ACAS_N"/>
</dbReference>
<accession>A0AAJ7CGT0</accession>
<dbReference type="GeneID" id="107274637"/>
<dbReference type="InterPro" id="IPR000873">
    <property type="entry name" value="AMP-dep_synth/lig_dom"/>
</dbReference>
<dbReference type="InterPro" id="IPR045851">
    <property type="entry name" value="AMP-bd_C_sf"/>
</dbReference>
<dbReference type="FunFam" id="3.40.50.12780:FF:000011">
    <property type="entry name" value="Acetyl-coenzyme A synthetase 2-like, mitochondrial"/>
    <property type="match status" value="1"/>
</dbReference>
<evidence type="ECO:0000256" key="1">
    <source>
        <dbReference type="ARBA" id="ARBA00001884"/>
    </source>
</evidence>
<dbReference type="PANTHER" id="PTHR43347:SF3">
    <property type="entry name" value="ACYL-COA SYNTHETASE SHORT-CHAIN FAMILY MEMBER 3, MITOCHONDRIAL"/>
    <property type="match status" value="1"/>
</dbReference>
<dbReference type="Pfam" id="PF00501">
    <property type="entry name" value="AMP-binding"/>
    <property type="match status" value="1"/>
</dbReference>
<dbReference type="Pfam" id="PF13193">
    <property type="entry name" value="AMP-binding_C"/>
    <property type="match status" value="1"/>
</dbReference>
<dbReference type="PANTHER" id="PTHR43347">
    <property type="entry name" value="ACYL-COA SYNTHETASE"/>
    <property type="match status" value="1"/>
</dbReference>
<dbReference type="GO" id="GO:0003987">
    <property type="term" value="F:acetate-CoA ligase activity"/>
    <property type="evidence" value="ECO:0007669"/>
    <property type="project" value="UniProtKB-EC"/>
</dbReference>
<evidence type="ECO:0000256" key="5">
    <source>
        <dbReference type="ARBA" id="ARBA00029726"/>
    </source>
</evidence>
<organism evidence="13 14">
    <name type="scientific">Cephus cinctus</name>
    <name type="common">Wheat stem sawfly</name>
    <dbReference type="NCBI Taxonomy" id="211228"/>
    <lineage>
        <taxon>Eukaryota</taxon>
        <taxon>Metazoa</taxon>
        <taxon>Ecdysozoa</taxon>
        <taxon>Arthropoda</taxon>
        <taxon>Hexapoda</taxon>
        <taxon>Insecta</taxon>
        <taxon>Pterygota</taxon>
        <taxon>Neoptera</taxon>
        <taxon>Endopterygota</taxon>
        <taxon>Hymenoptera</taxon>
        <taxon>Cephoidea</taxon>
        <taxon>Cephidae</taxon>
        <taxon>Cephus</taxon>
    </lineage>
</organism>
<dbReference type="InterPro" id="IPR025110">
    <property type="entry name" value="AMP-bd_C"/>
</dbReference>
<dbReference type="EC" id="6.2.1.1" evidence="4"/>
<evidence type="ECO:0000313" key="14">
    <source>
        <dbReference type="RefSeq" id="XP_015609409.1"/>
    </source>
</evidence>
<evidence type="ECO:0000256" key="6">
    <source>
        <dbReference type="ARBA" id="ARBA00040004"/>
    </source>
</evidence>
<evidence type="ECO:0000256" key="4">
    <source>
        <dbReference type="ARBA" id="ARBA00013275"/>
    </source>
</evidence>
<dbReference type="GO" id="GO:0005759">
    <property type="term" value="C:mitochondrial matrix"/>
    <property type="evidence" value="ECO:0007669"/>
    <property type="project" value="TreeGrafter"/>
</dbReference>
<evidence type="ECO:0000256" key="8">
    <source>
        <dbReference type="ARBA" id="ARBA00047935"/>
    </source>
</evidence>
<dbReference type="Gene3D" id="3.30.300.30">
    <property type="match status" value="1"/>
</dbReference>
<comment type="catalytic activity">
    <reaction evidence="1">
        <text>acetate + ATP + CoA = acetyl-CoA + AMP + diphosphate</text>
        <dbReference type="Rhea" id="RHEA:23176"/>
        <dbReference type="ChEBI" id="CHEBI:30089"/>
        <dbReference type="ChEBI" id="CHEBI:30616"/>
        <dbReference type="ChEBI" id="CHEBI:33019"/>
        <dbReference type="ChEBI" id="CHEBI:57287"/>
        <dbReference type="ChEBI" id="CHEBI:57288"/>
        <dbReference type="ChEBI" id="CHEBI:456215"/>
        <dbReference type="EC" id="6.2.1.1"/>
    </reaction>
    <physiologicalReaction direction="left-to-right" evidence="1">
        <dbReference type="Rhea" id="RHEA:23177"/>
    </physiologicalReaction>
</comment>
<dbReference type="InterPro" id="IPR042099">
    <property type="entry name" value="ANL_N_sf"/>
</dbReference>
<name>A0AAJ7CGT0_CEPCN</name>
<comment type="catalytic activity">
    <reaction evidence="9">
        <text>propanoate + ATP + CoA = propanoyl-CoA + AMP + diphosphate</text>
        <dbReference type="Rhea" id="RHEA:20373"/>
        <dbReference type="ChEBI" id="CHEBI:17272"/>
        <dbReference type="ChEBI" id="CHEBI:30616"/>
        <dbReference type="ChEBI" id="CHEBI:33019"/>
        <dbReference type="ChEBI" id="CHEBI:57287"/>
        <dbReference type="ChEBI" id="CHEBI:57392"/>
        <dbReference type="ChEBI" id="CHEBI:456215"/>
        <dbReference type="EC" id="6.2.1.17"/>
    </reaction>
    <physiologicalReaction direction="left-to-right" evidence="9">
        <dbReference type="Rhea" id="RHEA:20374"/>
    </physiologicalReaction>
</comment>
<dbReference type="RefSeq" id="XP_015609409.1">
    <property type="nucleotide sequence ID" value="XM_015753923.2"/>
</dbReference>
<feature type="domain" description="Acetyl-coenzyme A synthetase N-terminal" evidence="12">
    <location>
        <begin position="52"/>
        <end position="106"/>
    </location>
</feature>
<dbReference type="GO" id="GO:0050218">
    <property type="term" value="F:propionate-CoA ligase activity"/>
    <property type="evidence" value="ECO:0007669"/>
    <property type="project" value="UniProtKB-EC"/>
</dbReference>